<dbReference type="PROSITE" id="PS50158">
    <property type="entry name" value="ZF_CCHC"/>
    <property type="match status" value="1"/>
</dbReference>
<dbReference type="OrthoDB" id="851886at2759"/>
<gene>
    <name evidence="4" type="ORF">Cgig2_021306</name>
</gene>
<dbReference type="InterPro" id="IPR040256">
    <property type="entry name" value="At4g02000-like"/>
</dbReference>
<dbReference type="GO" id="GO:0008270">
    <property type="term" value="F:zinc ion binding"/>
    <property type="evidence" value="ECO:0007669"/>
    <property type="project" value="UniProtKB-KW"/>
</dbReference>
<organism evidence="4 5">
    <name type="scientific">Carnegiea gigantea</name>
    <dbReference type="NCBI Taxonomy" id="171969"/>
    <lineage>
        <taxon>Eukaryota</taxon>
        <taxon>Viridiplantae</taxon>
        <taxon>Streptophyta</taxon>
        <taxon>Embryophyta</taxon>
        <taxon>Tracheophyta</taxon>
        <taxon>Spermatophyta</taxon>
        <taxon>Magnoliopsida</taxon>
        <taxon>eudicotyledons</taxon>
        <taxon>Gunneridae</taxon>
        <taxon>Pentapetalae</taxon>
        <taxon>Caryophyllales</taxon>
        <taxon>Cactineae</taxon>
        <taxon>Cactaceae</taxon>
        <taxon>Cactoideae</taxon>
        <taxon>Echinocereeae</taxon>
        <taxon>Carnegiea</taxon>
    </lineage>
</organism>
<feature type="region of interest" description="Disordered" evidence="2">
    <location>
        <begin position="248"/>
        <end position="275"/>
    </location>
</feature>
<feature type="region of interest" description="Disordered" evidence="2">
    <location>
        <begin position="208"/>
        <end position="234"/>
    </location>
</feature>
<keyword evidence="1" id="KW-0862">Zinc</keyword>
<dbReference type="GO" id="GO:0003676">
    <property type="term" value="F:nucleic acid binding"/>
    <property type="evidence" value="ECO:0007669"/>
    <property type="project" value="InterPro"/>
</dbReference>
<name>A0A9Q1JJW6_9CARY</name>
<keyword evidence="1" id="KW-0479">Metal-binding</keyword>
<reference evidence="4" key="1">
    <citation type="submission" date="2022-04" db="EMBL/GenBank/DDBJ databases">
        <title>Carnegiea gigantea Genome sequencing and assembly v2.</title>
        <authorList>
            <person name="Copetti D."/>
            <person name="Sanderson M.J."/>
            <person name="Burquez A."/>
            <person name="Wojciechowski M.F."/>
        </authorList>
    </citation>
    <scope>NUCLEOTIDE SEQUENCE</scope>
    <source>
        <strain evidence="4">SGP5-SGP5p</strain>
        <tissue evidence="4">Aerial part</tissue>
    </source>
</reference>
<dbReference type="Pfam" id="PF14111">
    <property type="entry name" value="DUF4283"/>
    <property type="match status" value="1"/>
</dbReference>
<comment type="caution">
    <text evidence="4">The sequence shown here is derived from an EMBL/GenBank/DDBJ whole genome shotgun (WGS) entry which is preliminary data.</text>
</comment>
<accession>A0A9Q1JJW6</accession>
<evidence type="ECO:0000313" key="5">
    <source>
        <dbReference type="Proteomes" id="UP001153076"/>
    </source>
</evidence>
<protein>
    <recommendedName>
        <fullName evidence="3">CCHC-type domain-containing protein</fullName>
    </recommendedName>
</protein>
<dbReference type="AlphaFoldDB" id="A0A9Q1JJW6"/>
<dbReference type="PANTHER" id="PTHR31286">
    <property type="entry name" value="GLYCINE-RICH CELL WALL STRUCTURAL PROTEIN 1.8-LIKE"/>
    <property type="match status" value="1"/>
</dbReference>
<evidence type="ECO:0000259" key="3">
    <source>
        <dbReference type="PROSITE" id="PS50158"/>
    </source>
</evidence>
<feature type="compositionally biased region" description="Polar residues" evidence="2">
    <location>
        <begin position="258"/>
        <end position="275"/>
    </location>
</feature>
<sequence>MQLKKWLKTLWSLKGDFALVDIECNYYIARFTNLDDHHHVMNQGPWMIGDNYLMVRRWVPNSVPDKAPIQHLMAWVQIPNISIEYFDNDFLRTIVEKISNVVGIDSTIANAERGKFTRLSVELNLSKPLLYKFKHKNRVWKIQYEGLRILCFHCSEVGHKEDNCPDCQQKVTHDHNHTQSLNKLDEASVINKQNPKCREEFGAWMFVKKPQRKKAQKNSGKDDAHGHDPNLGQVNQGLEESIEQGRVAKNKAKKSNHPDSTSFNKAGTSGSRDLTPSAFQANIKLNQKQYGPNKVTHRPLDPRTAKIVPGSPLGPESQMNPRMTIPPLMLFEMLVTANRMICATKKDFLLTLRELIHKYDPKVLALVETKVSGAIVDNVCRKIGFRGAHRVEVVRFSRGFWVLWRDD</sequence>
<feature type="region of interest" description="Disordered" evidence="2">
    <location>
        <begin position="291"/>
        <end position="320"/>
    </location>
</feature>
<keyword evidence="1" id="KW-0863">Zinc-finger</keyword>
<dbReference type="EMBL" id="JAKOGI010001395">
    <property type="protein sequence ID" value="KAJ8425839.1"/>
    <property type="molecule type" value="Genomic_DNA"/>
</dbReference>
<feature type="compositionally biased region" description="Basic and acidic residues" evidence="2">
    <location>
        <begin position="219"/>
        <end position="228"/>
    </location>
</feature>
<dbReference type="PANTHER" id="PTHR31286:SF99">
    <property type="entry name" value="DUF4283 DOMAIN-CONTAINING PROTEIN"/>
    <property type="match status" value="1"/>
</dbReference>
<dbReference type="InterPro" id="IPR025558">
    <property type="entry name" value="DUF4283"/>
</dbReference>
<evidence type="ECO:0000313" key="4">
    <source>
        <dbReference type="EMBL" id="KAJ8425839.1"/>
    </source>
</evidence>
<dbReference type="InterPro" id="IPR001878">
    <property type="entry name" value="Znf_CCHC"/>
</dbReference>
<evidence type="ECO:0000256" key="1">
    <source>
        <dbReference type="PROSITE-ProRule" id="PRU00047"/>
    </source>
</evidence>
<feature type="domain" description="CCHC-type" evidence="3">
    <location>
        <begin position="151"/>
        <end position="166"/>
    </location>
</feature>
<evidence type="ECO:0000256" key="2">
    <source>
        <dbReference type="SAM" id="MobiDB-lite"/>
    </source>
</evidence>
<dbReference type="Proteomes" id="UP001153076">
    <property type="component" value="Unassembled WGS sequence"/>
</dbReference>
<proteinExistence type="predicted"/>
<keyword evidence="5" id="KW-1185">Reference proteome</keyword>